<dbReference type="GO" id="GO:0016987">
    <property type="term" value="F:sigma factor activity"/>
    <property type="evidence" value="ECO:0007669"/>
    <property type="project" value="UniProtKB-KW"/>
</dbReference>
<evidence type="ECO:0000313" key="9">
    <source>
        <dbReference type="Proteomes" id="UP000569914"/>
    </source>
</evidence>
<dbReference type="InterPro" id="IPR036388">
    <property type="entry name" value="WH-like_DNA-bd_sf"/>
</dbReference>
<dbReference type="NCBIfam" id="NF007214">
    <property type="entry name" value="PRK09636.1"/>
    <property type="match status" value="1"/>
</dbReference>
<evidence type="ECO:0000259" key="7">
    <source>
        <dbReference type="Pfam" id="PF08281"/>
    </source>
</evidence>
<dbReference type="InterPro" id="IPR013325">
    <property type="entry name" value="RNA_pol_sigma_r2"/>
</dbReference>
<dbReference type="Pfam" id="PF04542">
    <property type="entry name" value="Sigma70_r2"/>
    <property type="match status" value="1"/>
</dbReference>
<dbReference type="EMBL" id="JACCBU010000001">
    <property type="protein sequence ID" value="NYE69740.1"/>
    <property type="molecule type" value="Genomic_DNA"/>
</dbReference>
<dbReference type="Proteomes" id="UP000569914">
    <property type="component" value="Unassembled WGS sequence"/>
</dbReference>
<keyword evidence="4" id="KW-0731">Sigma factor</keyword>
<keyword evidence="9" id="KW-1185">Reference proteome</keyword>
<feature type="domain" description="RNA polymerase sigma-70 region 2" evidence="6">
    <location>
        <begin position="17"/>
        <end position="79"/>
    </location>
</feature>
<dbReference type="SUPFAM" id="SSF88946">
    <property type="entry name" value="Sigma2 domain of RNA polymerase sigma factors"/>
    <property type="match status" value="1"/>
</dbReference>
<sequence length="303" mass="33029">MNDGAADAELDALLGGRRQLINIAYRLLGSLADAEDAVQDAIARWYALPAAERGRIEKPAAWLSTVTSRICLDQLRSARVRRERYVGQWLPEPLPEPAEWTDRGPNATADPADRITLDESVSMAFLVVLDALSPAERVAFVLHDVFRFSFADVAEVTGRTPGACRQLASTARRRVADARSAAAPTAQQARVVRKFRQAWQAQDLSALVGLLDPDAISTGDGGGVVPALPDPLHGAVPIARLYRNLVRYANGTTILERTVNGRPGLVAELDGVVATVFSFQVVEDRVTRIWAVRNPHKLRAWLA</sequence>
<evidence type="ECO:0000256" key="4">
    <source>
        <dbReference type="ARBA" id="ARBA00023082"/>
    </source>
</evidence>
<dbReference type="InterPro" id="IPR013324">
    <property type="entry name" value="RNA_pol_sigma_r3/r4-like"/>
</dbReference>
<dbReference type="InterPro" id="IPR014284">
    <property type="entry name" value="RNA_pol_sigma-70_dom"/>
</dbReference>
<gene>
    <name evidence="8" type="ORF">BKA15_001069</name>
</gene>
<protein>
    <submittedName>
        <fullName evidence="8">RNA polymerase sigma-70 factor (ECF subfamily)</fullName>
    </submittedName>
</protein>
<dbReference type="PANTHER" id="PTHR30173">
    <property type="entry name" value="SIGMA 19 FACTOR"/>
    <property type="match status" value="1"/>
</dbReference>
<dbReference type="AlphaFoldDB" id="A0A7Y9I3S1"/>
<organism evidence="8 9">
    <name type="scientific">Microlunatus parietis</name>
    <dbReference type="NCBI Taxonomy" id="682979"/>
    <lineage>
        <taxon>Bacteria</taxon>
        <taxon>Bacillati</taxon>
        <taxon>Actinomycetota</taxon>
        <taxon>Actinomycetes</taxon>
        <taxon>Propionibacteriales</taxon>
        <taxon>Propionibacteriaceae</taxon>
        <taxon>Microlunatus</taxon>
    </lineage>
</organism>
<reference evidence="8 9" key="1">
    <citation type="submission" date="2020-07" db="EMBL/GenBank/DDBJ databases">
        <title>Sequencing the genomes of 1000 actinobacteria strains.</title>
        <authorList>
            <person name="Klenk H.-P."/>
        </authorList>
    </citation>
    <scope>NUCLEOTIDE SEQUENCE [LARGE SCALE GENOMIC DNA]</scope>
    <source>
        <strain evidence="8 9">DSM 22083</strain>
    </source>
</reference>
<dbReference type="Gene3D" id="1.10.1740.10">
    <property type="match status" value="1"/>
</dbReference>
<feature type="domain" description="RNA polymerase sigma factor 70 region 4 type 2" evidence="7">
    <location>
        <begin position="123"/>
        <end position="174"/>
    </location>
</feature>
<dbReference type="InterPro" id="IPR007627">
    <property type="entry name" value="RNA_pol_sigma70_r2"/>
</dbReference>
<evidence type="ECO:0000256" key="1">
    <source>
        <dbReference type="ARBA" id="ARBA00010641"/>
    </source>
</evidence>
<dbReference type="Gene3D" id="1.10.10.10">
    <property type="entry name" value="Winged helix-like DNA-binding domain superfamily/Winged helix DNA-binding domain"/>
    <property type="match status" value="1"/>
</dbReference>
<evidence type="ECO:0000313" key="8">
    <source>
        <dbReference type="EMBL" id="NYE69740.1"/>
    </source>
</evidence>
<evidence type="ECO:0000259" key="6">
    <source>
        <dbReference type="Pfam" id="PF04542"/>
    </source>
</evidence>
<dbReference type="PANTHER" id="PTHR30173:SF43">
    <property type="entry name" value="ECF RNA POLYMERASE SIGMA FACTOR SIGI-RELATED"/>
    <property type="match status" value="1"/>
</dbReference>
<keyword evidence="5" id="KW-0804">Transcription</keyword>
<comment type="similarity">
    <text evidence="1">Belongs to the sigma-70 factor family. ECF subfamily.</text>
</comment>
<dbReference type="Pfam" id="PF08281">
    <property type="entry name" value="Sigma70_r4_2"/>
    <property type="match status" value="1"/>
</dbReference>
<dbReference type="GO" id="GO:0003677">
    <property type="term" value="F:DNA binding"/>
    <property type="evidence" value="ECO:0007669"/>
    <property type="project" value="InterPro"/>
</dbReference>
<evidence type="ECO:0000256" key="3">
    <source>
        <dbReference type="ARBA" id="ARBA00023015"/>
    </source>
</evidence>
<dbReference type="Gene3D" id="3.10.450.50">
    <property type="match status" value="1"/>
</dbReference>
<proteinExistence type="inferred from homology"/>
<dbReference type="GO" id="GO:0006352">
    <property type="term" value="P:DNA-templated transcription initiation"/>
    <property type="evidence" value="ECO:0007669"/>
    <property type="project" value="InterPro"/>
</dbReference>
<accession>A0A7Y9I3S1</accession>
<evidence type="ECO:0000256" key="2">
    <source>
        <dbReference type="ARBA" id="ARBA00011344"/>
    </source>
</evidence>
<dbReference type="InterPro" id="IPR032710">
    <property type="entry name" value="NTF2-like_dom_sf"/>
</dbReference>
<comment type="subunit">
    <text evidence="2">Interacts transiently with the RNA polymerase catalytic core formed by RpoA, RpoB, RpoC and RpoZ (2 alpha, 1 beta, 1 beta' and 1 omega subunit) to form the RNA polymerase holoenzyme that can initiate transcription.</text>
</comment>
<dbReference type="InterPro" id="IPR013249">
    <property type="entry name" value="RNA_pol_sigma70_r4_t2"/>
</dbReference>
<dbReference type="InterPro" id="IPR052704">
    <property type="entry name" value="ECF_Sigma-70_Domain"/>
</dbReference>
<comment type="caution">
    <text evidence="8">The sequence shown here is derived from an EMBL/GenBank/DDBJ whole genome shotgun (WGS) entry which is preliminary data.</text>
</comment>
<dbReference type="NCBIfam" id="TIGR02937">
    <property type="entry name" value="sigma70-ECF"/>
    <property type="match status" value="1"/>
</dbReference>
<evidence type="ECO:0000256" key="5">
    <source>
        <dbReference type="ARBA" id="ARBA00023163"/>
    </source>
</evidence>
<dbReference type="SUPFAM" id="SSF54427">
    <property type="entry name" value="NTF2-like"/>
    <property type="match status" value="1"/>
</dbReference>
<dbReference type="SUPFAM" id="SSF88659">
    <property type="entry name" value="Sigma3 and sigma4 domains of RNA polymerase sigma factors"/>
    <property type="match status" value="1"/>
</dbReference>
<keyword evidence="3" id="KW-0805">Transcription regulation</keyword>
<dbReference type="RefSeq" id="WP_179748705.1">
    <property type="nucleotide sequence ID" value="NZ_JACCBU010000001.1"/>
</dbReference>
<name>A0A7Y9I3S1_9ACTN</name>